<keyword evidence="3 8" id="KW-0812">Transmembrane</keyword>
<dbReference type="GO" id="GO:0016020">
    <property type="term" value="C:membrane"/>
    <property type="evidence" value="ECO:0007669"/>
    <property type="project" value="UniProtKB-SubCell"/>
</dbReference>
<feature type="transmembrane region" description="Helical" evidence="8">
    <location>
        <begin position="98"/>
        <end position="117"/>
    </location>
</feature>
<dbReference type="GO" id="GO:0006820">
    <property type="term" value="P:monoatomic anion transport"/>
    <property type="evidence" value="ECO:0007669"/>
    <property type="project" value="TreeGrafter"/>
</dbReference>
<evidence type="ECO:0000256" key="1">
    <source>
        <dbReference type="ARBA" id="ARBA00004141"/>
    </source>
</evidence>
<dbReference type="PROSITE" id="PS51257">
    <property type="entry name" value="PROKAR_LIPOPROTEIN"/>
    <property type="match status" value="1"/>
</dbReference>
<dbReference type="PANTHER" id="PTHR11662">
    <property type="entry name" value="SOLUTE CARRIER FAMILY 17"/>
    <property type="match status" value="1"/>
</dbReference>
<feature type="transmembrane region" description="Helical" evidence="8">
    <location>
        <begin position="123"/>
        <end position="147"/>
    </location>
</feature>
<feature type="transmembrane region" description="Helical" evidence="8">
    <location>
        <begin position="328"/>
        <end position="347"/>
    </location>
</feature>
<feature type="transmembrane region" description="Helical" evidence="8">
    <location>
        <begin position="186"/>
        <end position="209"/>
    </location>
</feature>
<organism evidence="10 11">
    <name type="scientific">Hermetia illucens</name>
    <name type="common">Black soldier fly</name>
    <dbReference type="NCBI Taxonomy" id="343691"/>
    <lineage>
        <taxon>Eukaryota</taxon>
        <taxon>Metazoa</taxon>
        <taxon>Ecdysozoa</taxon>
        <taxon>Arthropoda</taxon>
        <taxon>Hexapoda</taxon>
        <taxon>Insecta</taxon>
        <taxon>Pterygota</taxon>
        <taxon>Neoptera</taxon>
        <taxon>Endopterygota</taxon>
        <taxon>Diptera</taxon>
        <taxon>Brachycera</taxon>
        <taxon>Stratiomyomorpha</taxon>
        <taxon>Stratiomyidae</taxon>
        <taxon>Hermetiinae</taxon>
        <taxon>Hermetia</taxon>
    </lineage>
</organism>
<evidence type="ECO:0000256" key="4">
    <source>
        <dbReference type="ARBA" id="ARBA00022847"/>
    </source>
</evidence>
<keyword evidence="5 8" id="KW-1133">Transmembrane helix</keyword>
<gene>
    <name evidence="10" type="ORF">HERILL_LOCUS12123</name>
</gene>
<dbReference type="PROSITE" id="PS50850">
    <property type="entry name" value="MFS"/>
    <property type="match status" value="1"/>
</dbReference>
<feature type="transmembrane region" description="Helical" evidence="8">
    <location>
        <begin position="12"/>
        <end position="29"/>
    </location>
</feature>
<dbReference type="FunFam" id="1.20.1250.20:FF:000003">
    <property type="entry name" value="Solute carrier family 17 member 3"/>
    <property type="match status" value="1"/>
</dbReference>
<keyword evidence="2" id="KW-0813">Transport</keyword>
<evidence type="ECO:0000313" key="11">
    <source>
        <dbReference type="Proteomes" id="UP000594454"/>
    </source>
</evidence>
<sequence>MFLPKFDGIPTRLNVALMIFLSCFISYMMRVNLSINIIAMVQQKSDDGGNSTEIMEDYGPRYAWTNKEQSILLGSFFWGYLISSLPGGVLAERFGGKSVVGYSLFLSCILTALTPLAASINFWVIFCLRFLTGVLGGVLYPANHYLIARWAPGNEKGKFISTLMGGTFGTVITWPLSGLIVEALGWIWAFYITALISAAVVVLWFLCVTDTPAEHKYIKQKEVEYIKANLGNVSGNSKKWPPFKSVLTSMPFWALLVLHYGSTWGLHFSLTATPKFLSEVLGFNLTKAGFLSSAPHLARILLGFVFGTLGDVVRRRQLLSVTNIRKTFCIFSHILPGVCLIFLAYAVRDPYICVGIITLSLGLNGATTVTNLQNSQDLAPNYAGTIYGFINFVGVTPGFFAPILVAYFTEEQNTLDEWLKVFLVGAVIYIAPAILFAIFGSGEVQPWNDDEPASKPEPVVQLEANKMQTSKNESKDTKF</sequence>
<feature type="transmembrane region" description="Helical" evidence="8">
    <location>
        <begin position="246"/>
        <end position="268"/>
    </location>
</feature>
<dbReference type="Pfam" id="PF07690">
    <property type="entry name" value="MFS_1"/>
    <property type="match status" value="1"/>
</dbReference>
<feature type="domain" description="Major facilitator superfamily (MFS) profile" evidence="9">
    <location>
        <begin position="15"/>
        <end position="444"/>
    </location>
</feature>
<dbReference type="CDD" id="cd17318">
    <property type="entry name" value="MFS_SLC17"/>
    <property type="match status" value="1"/>
</dbReference>
<keyword evidence="11" id="KW-1185">Reference proteome</keyword>
<protein>
    <recommendedName>
        <fullName evidence="9">Major facilitator superfamily (MFS) profile domain-containing protein</fullName>
    </recommendedName>
</protein>
<keyword evidence="4" id="KW-0769">Symport</keyword>
<dbReference type="PANTHER" id="PTHR11662:SF336">
    <property type="entry name" value="LP19554P"/>
    <property type="match status" value="1"/>
</dbReference>
<feature type="transmembrane region" description="Helical" evidence="8">
    <location>
        <begin position="386"/>
        <end position="409"/>
    </location>
</feature>
<dbReference type="EMBL" id="LR899012">
    <property type="protein sequence ID" value="CAD7089583.1"/>
    <property type="molecule type" value="Genomic_DNA"/>
</dbReference>
<dbReference type="SUPFAM" id="SSF103473">
    <property type="entry name" value="MFS general substrate transporter"/>
    <property type="match status" value="1"/>
</dbReference>
<dbReference type="AlphaFoldDB" id="A0A7R8YY07"/>
<comment type="subcellular location">
    <subcellularLocation>
        <location evidence="1">Membrane</location>
        <topology evidence="1">Multi-pass membrane protein</topology>
    </subcellularLocation>
</comment>
<feature type="transmembrane region" description="Helical" evidence="8">
    <location>
        <begin position="71"/>
        <end position="91"/>
    </location>
</feature>
<dbReference type="InterPro" id="IPR020846">
    <property type="entry name" value="MFS_dom"/>
</dbReference>
<dbReference type="FunFam" id="1.20.1250.20:FF:000157">
    <property type="entry name" value="Inorganic phosphate cotransporter"/>
    <property type="match status" value="1"/>
</dbReference>
<dbReference type="Gene3D" id="1.20.1250.20">
    <property type="entry name" value="MFS general substrate transporter like domains"/>
    <property type="match status" value="2"/>
</dbReference>
<name>A0A7R8YY07_HERIL</name>
<dbReference type="GO" id="GO:0015293">
    <property type="term" value="F:symporter activity"/>
    <property type="evidence" value="ECO:0007669"/>
    <property type="project" value="UniProtKB-KW"/>
</dbReference>
<dbReference type="Proteomes" id="UP000594454">
    <property type="component" value="Chromosome 4"/>
</dbReference>
<proteinExistence type="predicted"/>
<feature type="region of interest" description="Disordered" evidence="7">
    <location>
        <begin position="447"/>
        <end position="479"/>
    </location>
</feature>
<dbReference type="InterPro" id="IPR050382">
    <property type="entry name" value="MFS_Na/Anion_cotransporter"/>
</dbReference>
<dbReference type="InterPro" id="IPR036259">
    <property type="entry name" value="MFS_trans_sf"/>
</dbReference>
<evidence type="ECO:0000259" key="9">
    <source>
        <dbReference type="PROSITE" id="PS50850"/>
    </source>
</evidence>
<evidence type="ECO:0000256" key="6">
    <source>
        <dbReference type="ARBA" id="ARBA00023136"/>
    </source>
</evidence>
<feature type="transmembrane region" description="Helical" evidence="8">
    <location>
        <begin position="288"/>
        <end position="307"/>
    </location>
</feature>
<evidence type="ECO:0000256" key="8">
    <source>
        <dbReference type="SAM" id="Phobius"/>
    </source>
</evidence>
<keyword evidence="6 8" id="KW-0472">Membrane</keyword>
<accession>A0A7R8YY07</accession>
<evidence type="ECO:0000256" key="2">
    <source>
        <dbReference type="ARBA" id="ARBA00022448"/>
    </source>
</evidence>
<dbReference type="OrthoDB" id="2985014at2759"/>
<feature type="transmembrane region" description="Helical" evidence="8">
    <location>
        <begin position="421"/>
        <end position="439"/>
    </location>
</feature>
<evidence type="ECO:0000256" key="7">
    <source>
        <dbReference type="SAM" id="MobiDB-lite"/>
    </source>
</evidence>
<dbReference type="InterPro" id="IPR011701">
    <property type="entry name" value="MFS"/>
</dbReference>
<reference evidence="10 11" key="1">
    <citation type="submission" date="2020-11" db="EMBL/GenBank/DDBJ databases">
        <authorList>
            <person name="Wallbank WR R."/>
            <person name="Pardo Diaz C."/>
            <person name="Kozak K."/>
            <person name="Martin S."/>
            <person name="Jiggins C."/>
            <person name="Moest M."/>
            <person name="Warren A I."/>
            <person name="Generalovic N T."/>
            <person name="Byers J.R.P. K."/>
            <person name="Montejo-Kovacevich G."/>
            <person name="Yen C E."/>
        </authorList>
    </citation>
    <scope>NUCLEOTIDE SEQUENCE [LARGE SCALE GENOMIC DNA]</scope>
</reference>
<dbReference type="OMA" id="FYVPKRV"/>
<evidence type="ECO:0000313" key="10">
    <source>
        <dbReference type="EMBL" id="CAD7089583.1"/>
    </source>
</evidence>
<feature type="transmembrane region" description="Helical" evidence="8">
    <location>
        <begin position="159"/>
        <end position="180"/>
    </location>
</feature>
<dbReference type="InParanoid" id="A0A7R8YY07"/>
<evidence type="ECO:0000256" key="3">
    <source>
        <dbReference type="ARBA" id="ARBA00022692"/>
    </source>
</evidence>
<evidence type="ECO:0000256" key="5">
    <source>
        <dbReference type="ARBA" id="ARBA00022989"/>
    </source>
</evidence>